<keyword evidence="2" id="KW-1185">Reference proteome</keyword>
<reference evidence="1" key="1">
    <citation type="submission" date="2020-07" db="EMBL/GenBank/DDBJ databases">
        <authorList>
            <person name="Nazaruddin N."/>
        </authorList>
    </citation>
    <scope>NUCLEOTIDE SEQUENCE</scope>
</reference>
<dbReference type="Proteomes" id="UP000752696">
    <property type="component" value="Unassembled WGS sequence"/>
</dbReference>
<accession>A0A6V7H0U6</accession>
<proteinExistence type="predicted"/>
<gene>
    <name evidence="1" type="ORF">MHI_LOCUS308062</name>
</gene>
<organism evidence="1 2">
    <name type="scientific">Heterotrigona itama</name>
    <dbReference type="NCBI Taxonomy" id="395501"/>
    <lineage>
        <taxon>Eukaryota</taxon>
        <taxon>Metazoa</taxon>
        <taxon>Ecdysozoa</taxon>
        <taxon>Arthropoda</taxon>
        <taxon>Hexapoda</taxon>
        <taxon>Insecta</taxon>
        <taxon>Pterygota</taxon>
        <taxon>Neoptera</taxon>
        <taxon>Endopterygota</taxon>
        <taxon>Hymenoptera</taxon>
        <taxon>Apocrita</taxon>
        <taxon>Aculeata</taxon>
        <taxon>Apoidea</taxon>
        <taxon>Anthophila</taxon>
        <taxon>Apidae</taxon>
        <taxon>Heterotrigona</taxon>
    </lineage>
</organism>
<comment type="caution">
    <text evidence="1">The sequence shown here is derived from an EMBL/GenBank/DDBJ whole genome shotgun (WGS) entry which is preliminary data.</text>
</comment>
<sequence>TKISYLTGKRVQKSSVQTRIVINKYRIVMYFNKPGVARLIFIVPDDTHIGEICRKQILC</sequence>
<evidence type="ECO:0000313" key="2">
    <source>
        <dbReference type="Proteomes" id="UP000752696"/>
    </source>
</evidence>
<feature type="non-terminal residue" evidence="1">
    <location>
        <position position="59"/>
    </location>
</feature>
<name>A0A6V7H0U6_9HYME</name>
<protein>
    <submittedName>
        <fullName evidence="1">Uncharacterized protein</fullName>
    </submittedName>
</protein>
<feature type="non-terminal residue" evidence="1">
    <location>
        <position position="1"/>
    </location>
</feature>
<dbReference type="AlphaFoldDB" id="A0A6V7H0U6"/>
<dbReference type="EMBL" id="CAJDYZ010005610">
    <property type="protein sequence ID" value="CAD1472599.1"/>
    <property type="molecule type" value="Genomic_DNA"/>
</dbReference>
<evidence type="ECO:0000313" key="1">
    <source>
        <dbReference type="EMBL" id="CAD1472599.1"/>
    </source>
</evidence>